<feature type="active site" description="Charge relay system" evidence="5 6">
    <location>
        <position position="224"/>
    </location>
</feature>
<dbReference type="InterPro" id="IPR000209">
    <property type="entry name" value="Peptidase_S8/S53_dom"/>
</dbReference>
<dbReference type="Gene3D" id="3.40.50.200">
    <property type="entry name" value="Peptidase S8/S53 domain"/>
    <property type="match status" value="1"/>
</dbReference>
<protein>
    <submittedName>
        <fullName evidence="9">Subtilisin-like serine protease</fullName>
    </submittedName>
</protein>
<comment type="similarity">
    <text evidence="1 6">Belongs to the peptidase S8 family.</text>
</comment>
<feature type="active site" description="Charge relay system" evidence="5 6">
    <location>
        <position position="415"/>
    </location>
</feature>
<dbReference type="AlphaFoldDB" id="K9WNK4"/>
<evidence type="ECO:0000256" key="5">
    <source>
        <dbReference type="PIRSR" id="PIRSR615500-1"/>
    </source>
</evidence>
<dbReference type="InterPro" id="IPR050131">
    <property type="entry name" value="Peptidase_S8_subtilisin-like"/>
</dbReference>
<dbReference type="InterPro" id="IPR015500">
    <property type="entry name" value="Peptidase_S8_subtilisin-rel"/>
</dbReference>
<dbReference type="SUPFAM" id="SSF52743">
    <property type="entry name" value="Subtilisin-like"/>
    <property type="match status" value="1"/>
</dbReference>
<evidence type="ECO:0000256" key="6">
    <source>
        <dbReference type="PROSITE-ProRule" id="PRU01240"/>
    </source>
</evidence>
<sequence length="723" mass="79309">MSRQNQPEFPSKVYAEAVVRSATGASLLRSSSLVTSENVVQFQAEPNLVTLAKKRLEAAGFEILDVGKALISIAAEREVYERSFQTRLEAIERPVIKEMGEPSTATFINSVDDKPFGEIDTSDTRWDEVLDGIALSEPVYYTRPISSTTEPPERTAKYLNVPDDVAQGLNAIRVHQNGITGKGVRVVMIDSGWYPHPFFREHNYKVNVVLAPGSTAPDRDDSGHGTGESANVFAIAPEAELTMIKFDMELEGKLKNVTSVAALKRAIEQRPDIISCSWGSDQRSRQLSPQDKMLAAVVARAVREGIVVIFAAGNGSWGFPAQHPDAIAVGGVYKHLEGSLKGRLEASNYASSFISPVYPGRRVPDLCGLVGQLPDGAYIMLPIPPDGWRDRVLSVVGDGDGTSPSDGWAAFSGTSAAAPQIAGICALMKQVDPSLSPARVKQILQQTARDVVEGFSNPDTGGHRAREGLDLATGYGLADAYEAVRAVKAFTNENCCDDCASSERTEQNLSDIYLTSKVRKPMSSEFPKLQKKLDELRWKFEKELQATIDEHGLEDVELIISEDNFIPRSPITKIAFSLRERLDSCFHTKEEYEKLKEEYENLTKAQRSSLSKEERVKFKIGIGEIKIWEITEEHISSAQALIKIGRHQELAIRVLTEALLLTGEGGKDIRKMASEALSECGSEIAMFDASSRDETSSLDKIELTCGKCKNGKRCCTNGKCYSC</sequence>
<dbReference type="PRINTS" id="PR00723">
    <property type="entry name" value="SUBTILISIN"/>
</dbReference>
<feature type="active site" description="Charge relay system" evidence="5 6">
    <location>
        <position position="190"/>
    </location>
</feature>
<dbReference type="PANTHER" id="PTHR43806">
    <property type="entry name" value="PEPTIDASE S8"/>
    <property type="match status" value="1"/>
</dbReference>
<keyword evidence="2 6" id="KW-0645">Protease</keyword>
<dbReference type="GO" id="GO:0006508">
    <property type="term" value="P:proteolysis"/>
    <property type="evidence" value="ECO:0007669"/>
    <property type="project" value="UniProtKB-KW"/>
</dbReference>
<dbReference type="STRING" id="1173027.Mic7113_6176"/>
<dbReference type="Pfam" id="PF00082">
    <property type="entry name" value="Peptidase_S8"/>
    <property type="match status" value="1"/>
</dbReference>
<evidence type="ECO:0000256" key="4">
    <source>
        <dbReference type="ARBA" id="ARBA00022825"/>
    </source>
</evidence>
<keyword evidence="10" id="KW-1185">Reference proteome</keyword>
<proteinExistence type="inferred from homology"/>
<evidence type="ECO:0000256" key="2">
    <source>
        <dbReference type="ARBA" id="ARBA00022670"/>
    </source>
</evidence>
<dbReference type="RefSeq" id="WP_015185897.1">
    <property type="nucleotide sequence ID" value="NC_019738.1"/>
</dbReference>
<dbReference type="eggNOG" id="COG1404">
    <property type="taxonomic scope" value="Bacteria"/>
</dbReference>
<evidence type="ECO:0000313" key="9">
    <source>
        <dbReference type="EMBL" id="AFZ21768.1"/>
    </source>
</evidence>
<dbReference type="OrthoDB" id="9798386at2"/>
<keyword evidence="7" id="KW-0175">Coiled coil</keyword>
<gene>
    <name evidence="9" type="ORF">Mic7113_6176</name>
</gene>
<feature type="domain" description="Peptidase S8/S53" evidence="8">
    <location>
        <begin position="181"/>
        <end position="476"/>
    </location>
</feature>
<dbReference type="CDD" id="cd07494">
    <property type="entry name" value="Peptidases_S8_10"/>
    <property type="match status" value="1"/>
</dbReference>
<dbReference type="EMBL" id="CP003630">
    <property type="protein sequence ID" value="AFZ21768.1"/>
    <property type="molecule type" value="Genomic_DNA"/>
</dbReference>
<accession>K9WNK4</accession>
<name>K9WNK4_9CYAN</name>
<dbReference type="PROSITE" id="PS51892">
    <property type="entry name" value="SUBTILASE"/>
    <property type="match status" value="1"/>
</dbReference>
<dbReference type="GO" id="GO:0004252">
    <property type="term" value="F:serine-type endopeptidase activity"/>
    <property type="evidence" value="ECO:0007669"/>
    <property type="project" value="UniProtKB-UniRule"/>
</dbReference>
<feature type="coiled-coil region" evidence="7">
    <location>
        <begin position="585"/>
        <end position="612"/>
    </location>
</feature>
<dbReference type="InterPro" id="IPR036852">
    <property type="entry name" value="Peptidase_S8/S53_dom_sf"/>
</dbReference>
<keyword evidence="3 6" id="KW-0378">Hydrolase</keyword>
<dbReference type="HOGENOM" id="CLU_023237_0_0_3"/>
<dbReference type="PANTHER" id="PTHR43806:SF11">
    <property type="entry name" value="CEREVISIN-RELATED"/>
    <property type="match status" value="1"/>
</dbReference>
<dbReference type="KEGG" id="mic:Mic7113_6176"/>
<evidence type="ECO:0000256" key="7">
    <source>
        <dbReference type="SAM" id="Coils"/>
    </source>
</evidence>
<evidence type="ECO:0000256" key="3">
    <source>
        <dbReference type="ARBA" id="ARBA00022801"/>
    </source>
</evidence>
<reference evidence="9 10" key="1">
    <citation type="submission" date="2012-06" db="EMBL/GenBank/DDBJ databases">
        <title>Finished chromosome of genome of Microcoleus sp. PCC 7113.</title>
        <authorList>
            <consortium name="US DOE Joint Genome Institute"/>
            <person name="Gugger M."/>
            <person name="Coursin T."/>
            <person name="Rippka R."/>
            <person name="Tandeau De Marsac N."/>
            <person name="Huntemann M."/>
            <person name="Wei C.-L."/>
            <person name="Han J."/>
            <person name="Detter J.C."/>
            <person name="Han C."/>
            <person name="Tapia R."/>
            <person name="Chen A."/>
            <person name="Kyrpides N."/>
            <person name="Mavromatis K."/>
            <person name="Markowitz V."/>
            <person name="Szeto E."/>
            <person name="Ivanova N."/>
            <person name="Pagani I."/>
            <person name="Pati A."/>
            <person name="Goodwin L."/>
            <person name="Nordberg H.P."/>
            <person name="Cantor M.N."/>
            <person name="Hua S.X."/>
            <person name="Woyke T."/>
            <person name="Kerfeld C.A."/>
        </authorList>
    </citation>
    <scope>NUCLEOTIDE SEQUENCE [LARGE SCALE GENOMIC DNA]</scope>
    <source>
        <strain evidence="9 10">PCC 7113</strain>
    </source>
</reference>
<evidence type="ECO:0000259" key="8">
    <source>
        <dbReference type="Pfam" id="PF00082"/>
    </source>
</evidence>
<evidence type="ECO:0000256" key="1">
    <source>
        <dbReference type="ARBA" id="ARBA00011073"/>
    </source>
</evidence>
<dbReference type="Proteomes" id="UP000010471">
    <property type="component" value="Chromosome"/>
</dbReference>
<dbReference type="InterPro" id="IPR023828">
    <property type="entry name" value="Peptidase_S8_Ser-AS"/>
</dbReference>
<keyword evidence="4 6" id="KW-0720">Serine protease</keyword>
<organism evidence="9 10">
    <name type="scientific">Allocoleopsis franciscana PCC 7113</name>
    <dbReference type="NCBI Taxonomy" id="1173027"/>
    <lineage>
        <taxon>Bacteria</taxon>
        <taxon>Bacillati</taxon>
        <taxon>Cyanobacteriota</taxon>
        <taxon>Cyanophyceae</taxon>
        <taxon>Coleofasciculales</taxon>
        <taxon>Coleofasciculaceae</taxon>
        <taxon>Allocoleopsis</taxon>
        <taxon>Allocoleopsis franciscana</taxon>
    </lineage>
</organism>
<evidence type="ECO:0000313" key="10">
    <source>
        <dbReference type="Proteomes" id="UP000010471"/>
    </source>
</evidence>
<dbReference type="PROSITE" id="PS00138">
    <property type="entry name" value="SUBTILASE_SER"/>
    <property type="match status" value="1"/>
</dbReference>
<dbReference type="PATRIC" id="fig|1173027.3.peg.6834"/>